<dbReference type="Proteomes" id="UP000401081">
    <property type="component" value="Unassembled WGS sequence"/>
</dbReference>
<evidence type="ECO:0000256" key="1">
    <source>
        <dbReference type="SAM" id="MobiDB-lite"/>
    </source>
</evidence>
<reference evidence="2 3" key="1">
    <citation type="submission" date="2019-03" db="EMBL/GenBank/DDBJ databases">
        <authorList>
            <consortium name="Pathogen Informatics"/>
        </authorList>
    </citation>
    <scope>NUCLEOTIDE SEQUENCE [LARGE SCALE GENOMIC DNA]</scope>
    <source>
        <strain evidence="2 3">NCTC12993</strain>
    </source>
</reference>
<dbReference type="EMBL" id="CAADJD010000025">
    <property type="protein sequence ID" value="VFS83079.1"/>
    <property type="molecule type" value="Genomic_DNA"/>
</dbReference>
<name>A0A485CEM5_KLUCR</name>
<sequence length="81" mass="8879">MSCAHRAHAWSHSQPSSRPPLLADPRRSILDDARFASPAPVSHASHADDRFAAATVANVEGEISEQNVERVIRQVLERLGK</sequence>
<proteinExistence type="predicted"/>
<protein>
    <submittedName>
        <fullName evidence="2">Uncharacterized protein</fullName>
    </submittedName>
</protein>
<accession>A0A485CEM5</accession>
<evidence type="ECO:0000313" key="3">
    <source>
        <dbReference type="Proteomes" id="UP000401081"/>
    </source>
</evidence>
<evidence type="ECO:0000313" key="2">
    <source>
        <dbReference type="EMBL" id="VFS83079.1"/>
    </source>
</evidence>
<dbReference type="AlphaFoldDB" id="A0A485CEM5"/>
<gene>
    <name evidence="2" type="ORF">NCTC12993_06310</name>
</gene>
<organism evidence="2 3">
    <name type="scientific">Kluyvera cryocrescens</name>
    <name type="common">Kluyvera citrophila</name>
    <dbReference type="NCBI Taxonomy" id="580"/>
    <lineage>
        <taxon>Bacteria</taxon>
        <taxon>Pseudomonadati</taxon>
        <taxon>Pseudomonadota</taxon>
        <taxon>Gammaproteobacteria</taxon>
        <taxon>Enterobacterales</taxon>
        <taxon>Enterobacteriaceae</taxon>
        <taxon>Kluyvera</taxon>
    </lineage>
</organism>
<feature type="region of interest" description="Disordered" evidence="1">
    <location>
        <begin position="1"/>
        <end position="25"/>
    </location>
</feature>
<keyword evidence="3" id="KW-1185">Reference proteome</keyword>